<dbReference type="Pfam" id="PF00378">
    <property type="entry name" value="ECH_1"/>
    <property type="match status" value="1"/>
</dbReference>
<dbReference type="GO" id="GO:0016829">
    <property type="term" value="F:lyase activity"/>
    <property type="evidence" value="ECO:0007669"/>
    <property type="project" value="UniProtKB-KW"/>
</dbReference>
<dbReference type="RefSeq" id="WP_126408513.1">
    <property type="nucleotide sequence ID" value="NZ_RXNT01000006.1"/>
</dbReference>
<dbReference type="Proteomes" id="UP000271374">
    <property type="component" value="Unassembled WGS sequence"/>
</dbReference>
<dbReference type="GO" id="GO:0016853">
    <property type="term" value="F:isomerase activity"/>
    <property type="evidence" value="ECO:0007669"/>
    <property type="project" value="UniProtKB-KW"/>
</dbReference>
<organism evidence="2 3">
    <name type="scientific">Bacillus yapensis</name>
    <dbReference type="NCBI Taxonomy" id="2492960"/>
    <lineage>
        <taxon>Bacteria</taxon>
        <taxon>Bacillati</taxon>
        <taxon>Bacillota</taxon>
        <taxon>Bacilli</taxon>
        <taxon>Bacillales</taxon>
        <taxon>Bacillaceae</taxon>
        <taxon>Bacillus</taxon>
    </lineage>
</organism>
<dbReference type="GO" id="GO:0005829">
    <property type="term" value="C:cytosol"/>
    <property type="evidence" value="ECO:0007669"/>
    <property type="project" value="TreeGrafter"/>
</dbReference>
<dbReference type="CDD" id="cd06558">
    <property type="entry name" value="crotonase-like"/>
    <property type="match status" value="1"/>
</dbReference>
<keyword evidence="1" id="KW-0456">Lyase</keyword>
<proteinExistence type="predicted"/>
<keyword evidence="2" id="KW-0413">Isomerase</keyword>
<dbReference type="InterPro" id="IPR001753">
    <property type="entry name" value="Enoyl-CoA_hydra/iso"/>
</dbReference>
<dbReference type="OrthoDB" id="9775794at2"/>
<accession>A0A431WAB3</accession>
<reference evidence="2 3" key="1">
    <citation type="submission" date="2018-12" db="EMBL/GenBank/DDBJ databases">
        <title>Bacillus yapensis draft genome sequence.</title>
        <authorList>
            <person name="Yu L."/>
            <person name="Xu X."/>
            <person name="Tang X."/>
        </authorList>
    </citation>
    <scope>NUCLEOTIDE SEQUENCE [LARGE SCALE GENOMIC DNA]</scope>
    <source>
        <strain evidence="2 3">XXST-01</strain>
    </source>
</reference>
<comment type="caution">
    <text evidence="2">The sequence shown here is derived from an EMBL/GenBank/DDBJ whole genome shotgun (WGS) entry which is preliminary data.</text>
</comment>
<dbReference type="Gene3D" id="3.90.226.10">
    <property type="entry name" value="2-enoyl-CoA Hydratase, Chain A, domain 1"/>
    <property type="match status" value="1"/>
</dbReference>
<gene>
    <name evidence="2" type="ORF">EKG37_09780</name>
</gene>
<dbReference type="EMBL" id="RXNT01000006">
    <property type="protein sequence ID" value="RTR32443.1"/>
    <property type="molecule type" value="Genomic_DNA"/>
</dbReference>
<dbReference type="PANTHER" id="PTHR11941">
    <property type="entry name" value="ENOYL-COA HYDRATASE-RELATED"/>
    <property type="match status" value="1"/>
</dbReference>
<dbReference type="SUPFAM" id="SSF52096">
    <property type="entry name" value="ClpP/crotonase"/>
    <property type="match status" value="1"/>
</dbReference>
<dbReference type="AlphaFoldDB" id="A0A431WAB3"/>
<name>A0A431WAB3_9BACI</name>
<keyword evidence="3" id="KW-1185">Reference proteome</keyword>
<dbReference type="PANTHER" id="PTHR11941:SF27">
    <property type="entry name" value="ETHYLMALONYL-COA DECARBOXYLASE"/>
    <property type="match status" value="1"/>
</dbReference>
<dbReference type="InterPro" id="IPR029045">
    <property type="entry name" value="ClpP/crotonase-like_dom_sf"/>
</dbReference>
<evidence type="ECO:0000313" key="3">
    <source>
        <dbReference type="Proteomes" id="UP000271374"/>
    </source>
</evidence>
<protein>
    <submittedName>
        <fullName evidence="2">Enoyl-CoA hydratase/isomerase family protein</fullName>
    </submittedName>
</protein>
<dbReference type="GO" id="GO:0006635">
    <property type="term" value="P:fatty acid beta-oxidation"/>
    <property type="evidence" value="ECO:0007669"/>
    <property type="project" value="TreeGrafter"/>
</dbReference>
<sequence length="251" mass="27963">MDSYKIEERENGVLLFTITREEKRNAVNYEVMQGLEKAIQLAREPNISALVITGEGEKAFCSGGDLSVFHELRTEEQAYQMLSKMGEILFNLAMLPKLTIALINGAAVGGGCEIAAACDFRIARKGIKAGFIQGNLAITTGWGGGTLLLERLPVSNGMKMLVEARKFAVDELIELGFIQYTYDGHPLEGLRQAMETTFLLEGGVLGAYKEMLIRKWEMSKLRERIEKEIRSCSILWASEAHHKQVEKFLGN</sequence>
<evidence type="ECO:0000256" key="1">
    <source>
        <dbReference type="ARBA" id="ARBA00023239"/>
    </source>
</evidence>
<evidence type="ECO:0000313" key="2">
    <source>
        <dbReference type="EMBL" id="RTR32443.1"/>
    </source>
</evidence>